<name>A0A4V2YGF9_9ACTN</name>
<sequence length="694" mass="75799">MAGTAPEIRVLSNRADLVSGGDALIEVQPPKHIAADRITVSLNGKDVTAKFAVRPTGRYQALLTGLRDGRNEVTARVSGGSRNTGAKLTVTNHSDQGPIFAGPQVQPWICETEKFGLGPANGSGCAAPTRYDYFYKSTETNKFEPYDLKMPPASQLVASTTTDEGVTVPYIVRRERGVMDRGIYDIAALFDPDAAWQPWAPQKAWNGKLLAFFHAGASLSHKQGGRAGIPDVFNVQNLGDLPLSRGFAVMTSTLLFGANSMNDIVQAEALTMMKEHFIEDYGPVRYTLSVGWSGGSVPQYTIADNYPGLLDGIAPWWSAPDWWTWTALDVNECSQLGHYFEKADPRLWANPADKAAVGGAPPDGSWCGPTHSLSVSTDRTNLDPRFGCTSSDPEPEWVYNPQTNTRGTRCTLQDYLRGVFAPRASDGFAMRPVDNVGVQYGLTPLLRGQISAAQFVDLNAKVGGTDIDNNWIPARTKADLSALHTAYQAGRIVSGRQLAKVPIFDLESPDGVDIHAKVRPMMLRDRLVAANGHAKNMVLWDANSFSEWTTMAREAFLTLDQWVAGIKADVSNAPVEVKVLRHKPTEARDTCWTDGKPGAECRPTYSKPRIVAGGPVANDILKCQLKPLDWKDYGPIKFTTEQKHMLRTAFPTGVCDWTKRGVGQQEPKATWLTFMNGTGGDPLGPPPRSEPIRR</sequence>
<dbReference type="Pfam" id="PF19878">
    <property type="entry name" value="DUF6351"/>
    <property type="match status" value="1"/>
</dbReference>
<feature type="domain" description="DUF6351" evidence="2">
    <location>
        <begin position="8"/>
        <end position="666"/>
    </location>
</feature>
<dbReference type="AlphaFoldDB" id="A0A4V2YGF9"/>
<evidence type="ECO:0000259" key="2">
    <source>
        <dbReference type="Pfam" id="PF19878"/>
    </source>
</evidence>
<feature type="compositionally biased region" description="Polar residues" evidence="1">
    <location>
        <begin position="80"/>
        <end position="95"/>
    </location>
</feature>
<feature type="region of interest" description="Disordered" evidence="1">
    <location>
        <begin position="76"/>
        <end position="95"/>
    </location>
</feature>
<feature type="compositionally biased region" description="Pro residues" evidence="1">
    <location>
        <begin position="683"/>
        <end position="694"/>
    </location>
</feature>
<keyword evidence="4" id="KW-1185">Reference proteome</keyword>
<dbReference type="EMBL" id="SMKR01000042">
    <property type="protein sequence ID" value="TDD26827.1"/>
    <property type="molecule type" value="Genomic_DNA"/>
</dbReference>
<dbReference type="InterPro" id="IPR045556">
    <property type="entry name" value="DUF6351"/>
</dbReference>
<evidence type="ECO:0000256" key="1">
    <source>
        <dbReference type="SAM" id="MobiDB-lite"/>
    </source>
</evidence>
<dbReference type="OrthoDB" id="3078806at2"/>
<feature type="region of interest" description="Disordered" evidence="1">
    <location>
        <begin position="674"/>
        <end position="694"/>
    </location>
</feature>
<gene>
    <name evidence="3" type="ORF">E1218_12250</name>
</gene>
<evidence type="ECO:0000313" key="3">
    <source>
        <dbReference type="EMBL" id="TDD26827.1"/>
    </source>
</evidence>
<reference evidence="3 4" key="1">
    <citation type="submission" date="2019-02" db="EMBL/GenBank/DDBJ databases">
        <title>Draft genome sequences of novel Actinobacteria.</title>
        <authorList>
            <person name="Sahin N."/>
            <person name="Ay H."/>
            <person name="Saygin H."/>
        </authorList>
    </citation>
    <scope>NUCLEOTIDE SEQUENCE [LARGE SCALE GENOMIC DNA]</scope>
    <source>
        <strain evidence="3 4">16K104</strain>
    </source>
</reference>
<evidence type="ECO:0000313" key="4">
    <source>
        <dbReference type="Proteomes" id="UP000295172"/>
    </source>
</evidence>
<proteinExistence type="predicted"/>
<accession>A0A4V2YGF9</accession>
<protein>
    <recommendedName>
        <fullName evidence="2">DUF6351 domain-containing protein</fullName>
    </recommendedName>
</protein>
<organism evidence="3 4">
    <name type="scientific">Kribbella turkmenica</name>
    <dbReference type="NCBI Taxonomy" id="2530375"/>
    <lineage>
        <taxon>Bacteria</taxon>
        <taxon>Bacillati</taxon>
        <taxon>Actinomycetota</taxon>
        <taxon>Actinomycetes</taxon>
        <taxon>Propionibacteriales</taxon>
        <taxon>Kribbellaceae</taxon>
        <taxon>Kribbella</taxon>
    </lineage>
</organism>
<dbReference type="Proteomes" id="UP000295172">
    <property type="component" value="Unassembled WGS sequence"/>
</dbReference>
<comment type="caution">
    <text evidence="3">The sequence shown here is derived from an EMBL/GenBank/DDBJ whole genome shotgun (WGS) entry which is preliminary data.</text>
</comment>